<dbReference type="Proteomes" id="UP001163823">
    <property type="component" value="Chromosome 12"/>
</dbReference>
<evidence type="ECO:0000259" key="4">
    <source>
        <dbReference type="Pfam" id="PF01494"/>
    </source>
</evidence>
<keyword evidence="1" id="KW-0560">Oxidoreductase</keyword>
<dbReference type="Gene3D" id="3.50.50.60">
    <property type="entry name" value="FAD/NAD(P)-binding domain"/>
    <property type="match status" value="1"/>
</dbReference>
<dbReference type="PANTHER" id="PTHR45934:SF2">
    <property type="entry name" value="MONOOXYGENASE 1"/>
    <property type="match status" value="1"/>
</dbReference>
<dbReference type="InterPro" id="IPR044560">
    <property type="entry name" value="MOase"/>
</dbReference>
<dbReference type="EMBL" id="JARAOO010000012">
    <property type="protein sequence ID" value="KAJ7949625.1"/>
    <property type="molecule type" value="Genomic_DNA"/>
</dbReference>
<dbReference type="SUPFAM" id="SSF51905">
    <property type="entry name" value="FAD/NAD(P)-binding domain"/>
    <property type="match status" value="1"/>
</dbReference>
<evidence type="ECO:0000313" key="5">
    <source>
        <dbReference type="EMBL" id="KAJ7949625.1"/>
    </source>
</evidence>
<dbReference type="PRINTS" id="PR00420">
    <property type="entry name" value="RNGMNOXGNASE"/>
</dbReference>
<protein>
    <submittedName>
        <fullName evidence="5">FAD-dependent urate hydroxylase</fullName>
    </submittedName>
</protein>
<name>A0AAD7L122_QUISA</name>
<organism evidence="5 6">
    <name type="scientific">Quillaja saponaria</name>
    <name type="common">Soap bark tree</name>
    <dbReference type="NCBI Taxonomy" id="32244"/>
    <lineage>
        <taxon>Eukaryota</taxon>
        <taxon>Viridiplantae</taxon>
        <taxon>Streptophyta</taxon>
        <taxon>Embryophyta</taxon>
        <taxon>Tracheophyta</taxon>
        <taxon>Spermatophyta</taxon>
        <taxon>Magnoliopsida</taxon>
        <taxon>eudicotyledons</taxon>
        <taxon>Gunneridae</taxon>
        <taxon>Pentapetalae</taxon>
        <taxon>rosids</taxon>
        <taxon>fabids</taxon>
        <taxon>Fabales</taxon>
        <taxon>Quillajaceae</taxon>
        <taxon>Quillaja</taxon>
    </lineage>
</organism>
<dbReference type="KEGG" id="qsa:O6P43_029940"/>
<reference evidence="5" key="1">
    <citation type="journal article" date="2023" name="Science">
        <title>Elucidation of the pathway for biosynthesis of saponin adjuvants from the soapbark tree.</title>
        <authorList>
            <person name="Reed J."/>
            <person name="Orme A."/>
            <person name="El-Demerdash A."/>
            <person name="Owen C."/>
            <person name="Martin L.B.B."/>
            <person name="Misra R.C."/>
            <person name="Kikuchi S."/>
            <person name="Rejzek M."/>
            <person name="Martin A.C."/>
            <person name="Harkess A."/>
            <person name="Leebens-Mack J."/>
            <person name="Louveau T."/>
            <person name="Stephenson M.J."/>
            <person name="Osbourn A."/>
        </authorList>
    </citation>
    <scope>NUCLEOTIDE SEQUENCE</scope>
    <source>
        <strain evidence="5">S10</strain>
    </source>
</reference>
<comment type="caution">
    <text evidence="5">The sequence shown here is derived from an EMBL/GenBank/DDBJ whole genome shotgun (WGS) entry which is preliminary data.</text>
</comment>
<evidence type="ECO:0000256" key="3">
    <source>
        <dbReference type="ARBA" id="ARBA00024018"/>
    </source>
</evidence>
<accession>A0AAD7L122</accession>
<dbReference type="InterPro" id="IPR002938">
    <property type="entry name" value="FAD-bd"/>
</dbReference>
<proteinExistence type="inferred from homology"/>
<dbReference type="GO" id="GO:0004497">
    <property type="term" value="F:monooxygenase activity"/>
    <property type="evidence" value="ECO:0007669"/>
    <property type="project" value="UniProtKB-KW"/>
</dbReference>
<feature type="domain" description="FAD-binding" evidence="4">
    <location>
        <begin position="10"/>
        <end position="327"/>
    </location>
</feature>
<dbReference type="GO" id="GO:0071949">
    <property type="term" value="F:FAD binding"/>
    <property type="evidence" value="ECO:0007669"/>
    <property type="project" value="InterPro"/>
</dbReference>
<sequence>MEITASEDRDVVIVGGGICGLATALALHRKGIRSLVLERSGDFRIEGAGIGILTNGWRALDQLGVGSKLRQTSIRLHGVRDIWLESGKQRQSPLSRGESRFLKRSDLIKTLADEIPPATIRFGCHIRSVEMDTLTSYPILQLHDGSTLRAKVLIGCDGAHSVVAEFLELKPKKIFATNAVRGFTYCPNGHGYASEFVRMRTRQALLGRIPVNDKLVGWFLVQQAGYPHADTEIAKDPELIRQQTLKRIMGCPAEMIELVKNCDLSSLSLTHLRYRAPWDILQGRFREGTITVAGDAMHVMGPFLGQGGSAGIEDAIVLARCLAPKLKEYDSVVSGKEMMVQKVLAEALDEYLKERRMRLFWLSTQTYLTGSLLDTSSLLAKLIILVLMAVLFRDPTWHTKYDCGNL</sequence>
<evidence type="ECO:0000256" key="1">
    <source>
        <dbReference type="ARBA" id="ARBA00023002"/>
    </source>
</evidence>
<evidence type="ECO:0000313" key="6">
    <source>
        <dbReference type="Proteomes" id="UP001163823"/>
    </source>
</evidence>
<dbReference type="AlphaFoldDB" id="A0AAD7L122"/>
<dbReference type="Pfam" id="PF01494">
    <property type="entry name" value="FAD_binding_3"/>
    <property type="match status" value="1"/>
</dbReference>
<comment type="similarity">
    <text evidence="3">Belongs to the 3-hydroxybenzoate 6-hydroxylase family.</text>
</comment>
<evidence type="ECO:0000256" key="2">
    <source>
        <dbReference type="ARBA" id="ARBA00023033"/>
    </source>
</evidence>
<keyword evidence="6" id="KW-1185">Reference proteome</keyword>
<gene>
    <name evidence="5" type="ORF">O6P43_029940</name>
</gene>
<dbReference type="InterPro" id="IPR036188">
    <property type="entry name" value="FAD/NAD-bd_sf"/>
</dbReference>
<keyword evidence="2" id="KW-0503">Monooxygenase</keyword>
<dbReference type="PANTHER" id="PTHR45934">
    <property type="entry name" value="FAD/NAD(P)-BINDING OXIDOREDUCTASE FAMILY PROTEIN"/>
    <property type="match status" value="1"/>
</dbReference>